<dbReference type="SFLD" id="SFLDG01067">
    <property type="entry name" value="SPASM/twitch_domain_containing"/>
    <property type="match status" value="1"/>
</dbReference>
<keyword evidence="2" id="KW-0479">Metal-binding</keyword>
<evidence type="ECO:0000313" key="6">
    <source>
        <dbReference type="EMBL" id="PIQ69797.1"/>
    </source>
</evidence>
<accession>A0A2H0KF00</accession>
<organism evidence="6 7">
    <name type="scientific">Candidatus Shapirobacteria bacterium CG11_big_fil_rev_8_21_14_0_20_40_12</name>
    <dbReference type="NCBI Taxonomy" id="1974889"/>
    <lineage>
        <taxon>Bacteria</taxon>
        <taxon>Candidatus Shapironibacteriota</taxon>
    </lineage>
</organism>
<dbReference type="SFLD" id="SFLDS00029">
    <property type="entry name" value="Radical_SAM"/>
    <property type="match status" value="1"/>
</dbReference>
<dbReference type="InterPro" id="IPR013785">
    <property type="entry name" value="Aldolase_TIM"/>
</dbReference>
<proteinExistence type="predicted"/>
<evidence type="ECO:0000256" key="4">
    <source>
        <dbReference type="ARBA" id="ARBA00023014"/>
    </source>
</evidence>
<dbReference type="InterPro" id="IPR058240">
    <property type="entry name" value="rSAM_sf"/>
</dbReference>
<dbReference type="InterPro" id="IPR007197">
    <property type="entry name" value="rSAM"/>
</dbReference>
<dbReference type="PANTHER" id="PTHR11228:SF35">
    <property type="entry name" value="MOLYBDENUM COFACTOR BIOSYNTHESIS PROTEIN A-RELATED"/>
    <property type="match status" value="1"/>
</dbReference>
<dbReference type="Gene3D" id="3.20.20.70">
    <property type="entry name" value="Aldolase class I"/>
    <property type="match status" value="1"/>
</dbReference>
<sequence>MIKKKTIFELKANYYCNIKCNFCIFSERKGQNQSLTSEQILEVVKGISKKYPKIDCFVVSGGEPTVRKDLWEILNAVYEYLKPQRIVIHTNGLILPPEEEIKKMVEKKVVIFLSFHTLSSETYFQFTYSKNLPILIKNLDKFTEGGITVFSNTLIMKPNQNEIEKIGDYLFKQGVRKMEFRFPFGTGSRRMIFPWIIPDDFLGITHQLLNLLKKYSNEVTFFIHPSVLCLLRQKIPKKEEALLEPIIEMAKKSVNSEEFISGEGVKYLFLDPRMRLVREKFQQTAINGPETIFKKIDSCRKCIFKDSCLGVPIEFLDG</sequence>
<dbReference type="AlphaFoldDB" id="A0A2H0KF00"/>
<dbReference type="GO" id="GO:0046872">
    <property type="term" value="F:metal ion binding"/>
    <property type="evidence" value="ECO:0007669"/>
    <property type="project" value="UniProtKB-KW"/>
</dbReference>
<dbReference type="GO" id="GO:0003824">
    <property type="term" value="F:catalytic activity"/>
    <property type="evidence" value="ECO:0007669"/>
    <property type="project" value="InterPro"/>
</dbReference>
<dbReference type="PROSITE" id="PS51918">
    <property type="entry name" value="RADICAL_SAM"/>
    <property type="match status" value="1"/>
</dbReference>
<evidence type="ECO:0000256" key="3">
    <source>
        <dbReference type="ARBA" id="ARBA00023004"/>
    </source>
</evidence>
<dbReference type="GO" id="GO:0051536">
    <property type="term" value="F:iron-sulfur cluster binding"/>
    <property type="evidence" value="ECO:0007669"/>
    <property type="project" value="UniProtKB-KW"/>
</dbReference>
<dbReference type="EMBL" id="PCVI01000062">
    <property type="protein sequence ID" value="PIQ69797.1"/>
    <property type="molecule type" value="Genomic_DNA"/>
</dbReference>
<name>A0A2H0KF00_9BACT</name>
<dbReference type="CDD" id="cd01335">
    <property type="entry name" value="Radical_SAM"/>
    <property type="match status" value="1"/>
</dbReference>
<evidence type="ECO:0000259" key="5">
    <source>
        <dbReference type="PROSITE" id="PS51918"/>
    </source>
</evidence>
<feature type="domain" description="Radical SAM core" evidence="5">
    <location>
        <begin position="2"/>
        <end position="218"/>
    </location>
</feature>
<comment type="caution">
    <text evidence="6">The sequence shown here is derived from an EMBL/GenBank/DDBJ whole genome shotgun (WGS) entry which is preliminary data.</text>
</comment>
<gene>
    <name evidence="6" type="ORF">COV89_03860</name>
</gene>
<dbReference type="Proteomes" id="UP000231371">
    <property type="component" value="Unassembled WGS sequence"/>
</dbReference>
<dbReference type="InterPro" id="IPR050377">
    <property type="entry name" value="Radical_SAM_PqqE_MftC-like"/>
</dbReference>
<keyword evidence="3" id="KW-0408">Iron</keyword>
<dbReference type="PANTHER" id="PTHR11228">
    <property type="entry name" value="RADICAL SAM DOMAIN PROTEIN"/>
    <property type="match status" value="1"/>
</dbReference>
<keyword evidence="4" id="KW-0411">Iron-sulfur</keyword>
<evidence type="ECO:0000313" key="7">
    <source>
        <dbReference type="Proteomes" id="UP000231371"/>
    </source>
</evidence>
<keyword evidence="1" id="KW-0949">S-adenosyl-L-methionine</keyword>
<evidence type="ECO:0000256" key="2">
    <source>
        <dbReference type="ARBA" id="ARBA00022723"/>
    </source>
</evidence>
<evidence type="ECO:0000256" key="1">
    <source>
        <dbReference type="ARBA" id="ARBA00022691"/>
    </source>
</evidence>
<dbReference type="SUPFAM" id="SSF102114">
    <property type="entry name" value="Radical SAM enzymes"/>
    <property type="match status" value="1"/>
</dbReference>
<dbReference type="Pfam" id="PF04055">
    <property type="entry name" value="Radical_SAM"/>
    <property type="match status" value="1"/>
</dbReference>
<reference evidence="6 7" key="1">
    <citation type="submission" date="2017-09" db="EMBL/GenBank/DDBJ databases">
        <title>Depth-based differentiation of microbial function through sediment-hosted aquifers and enrichment of novel symbionts in the deep terrestrial subsurface.</title>
        <authorList>
            <person name="Probst A.J."/>
            <person name="Ladd B."/>
            <person name="Jarett J.K."/>
            <person name="Geller-Mcgrath D.E."/>
            <person name="Sieber C.M."/>
            <person name="Emerson J.B."/>
            <person name="Anantharaman K."/>
            <person name="Thomas B.C."/>
            <person name="Malmstrom R."/>
            <person name="Stieglmeier M."/>
            <person name="Klingl A."/>
            <person name="Woyke T."/>
            <person name="Ryan C.M."/>
            <person name="Banfield J.F."/>
        </authorList>
    </citation>
    <scope>NUCLEOTIDE SEQUENCE [LARGE SCALE GENOMIC DNA]</scope>
    <source>
        <strain evidence="6">CG11_big_fil_rev_8_21_14_0_20_40_12</strain>
    </source>
</reference>
<protein>
    <recommendedName>
        <fullName evidence="5">Radical SAM core domain-containing protein</fullName>
    </recommendedName>
</protein>